<dbReference type="GO" id="GO:0005886">
    <property type="term" value="C:plasma membrane"/>
    <property type="evidence" value="ECO:0007669"/>
    <property type="project" value="TreeGrafter"/>
</dbReference>
<dbReference type="InterPro" id="IPR003593">
    <property type="entry name" value="AAA+_ATPase"/>
</dbReference>
<dbReference type="SUPFAM" id="SSF52540">
    <property type="entry name" value="P-loop containing nucleoside triphosphate hydrolases"/>
    <property type="match status" value="1"/>
</dbReference>
<proteinExistence type="predicted"/>
<dbReference type="AlphaFoldDB" id="A0A967C701"/>
<evidence type="ECO:0000313" key="5">
    <source>
        <dbReference type="EMBL" id="NIA67737.1"/>
    </source>
</evidence>
<evidence type="ECO:0000259" key="4">
    <source>
        <dbReference type="PROSITE" id="PS50893"/>
    </source>
</evidence>
<gene>
    <name evidence="5" type="ORF">HBA54_03965</name>
</gene>
<keyword evidence="1" id="KW-0813">Transport</keyword>
<dbReference type="Proteomes" id="UP000761264">
    <property type="component" value="Unassembled WGS sequence"/>
</dbReference>
<feature type="domain" description="ABC transporter" evidence="4">
    <location>
        <begin position="5"/>
        <end position="235"/>
    </location>
</feature>
<evidence type="ECO:0000256" key="1">
    <source>
        <dbReference type="ARBA" id="ARBA00022448"/>
    </source>
</evidence>
<evidence type="ECO:0000313" key="6">
    <source>
        <dbReference type="Proteomes" id="UP000761264"/>
    </source>
</evidence>
<reference evidence="5" key="1">
    <citation type="submission" date="2020-03" db="EMBL/GenBank/DDBJ databases">
        <title>Genome of Pelagibius litoralis DSM 21314T.</title>
        <authorList>
            <person name="Wang G."/>
        </authorList>
    </citation>
    <scope>NUCLEOTIDE SEQUENCE</scope>
    <source>
        <strain evidence="5">DSM 21314</strain>
    </source>
</reference>
<accession>A0A967C701</accession>
<protein>
    <submittedName>
        <fullName evidence="5">ATP-binding cassette domain-containing protein</fullName>
    </submittedName>
</protein>
<keyword evidence="3 5" id="KW-0067">ATP-binding</keyword>
<dbReference type="PROSITE" id="PS50893">
    <property type="entry name" value="ABC_TRANSPORTER_2"/>
    <property type="match status" value="1"/>
</dbReference>
<dbReference type="SMART" id="SM00382">
    <property type="entry name" value="AAA"/>
    <property type="match status" value="1"/>
</dbReference>
<keyword evidence="6" id="KW-1185">Reference proteome</keyword>
<evidence type="ECO:0000256" key="3">
    <source>
        <dbReference type="ARBA" id="ARBA00022840"/>
    </source>
</evidence>
<comment type="caution">
    <text evidence="5">The sequence shown here is derived from an EMBL/GenBank/DDBJ whole genome shotgun (WGS) entry which is preliminary data.</text>
</comment>
<dbReference type="EMBL" id="JAAQPH010000002">
    <property type="protein sequence ID" value="NIA67737.1"/>
    <property type="molecule type" value="Genomic_DNA"/>
</dbReference>
<dbReference type="Gene3D" id="3.40.50.300">
    <property type="entry name" value="P-loop containing nucleotide triphosphate hydrolases"/>
    <property type="match status" value="1"/>
</dbReference>
<dbReference type="InterPro" id="IPR027417">
    <property type="entry name" value="P-loop_NTPase"/>
</dbReference>
<dbReference type="GO" id="GO:0005524">
    <property type="term" value="F:ATP binding"/>
    <property type="evidence" value="ECO:0007669"/>
    <property type="project" value="UniProtKB-KW"/>
</dbReference>
<name>A0A967C701_9PROT</name>
<dbReference type="GO" id="GO:0016887">
    <property type="term" value="F:ATP hydrolysis activity"/>
    <property type="evidence" value="ECO:0007669"/>
    <property type="project" value="InterPro"/>
</dbReference>
<sequence>MSALLEVAGLEKDFGGVRAADGLNLSLEAGEMLCLIGPNGCGKTTFFNLISGAVAADNGKLQFDGESLRGLEPYQIARLGILRKFQVPGIYPDLTVRENLLLAAGGRPDVVVTDLAELLGLARLSDRAEVQAGVLAHGEKQWLEIVMVLAGQPRLLLLDEPTNGMTAAETAATVALIKDLHQRYGCAFIVIEHDMGFVRELDCAVALMLQGRILRQGSFAELQDDPLVKEAYLGQA</sequence>
<dbReference type="Pfam" id="PF00005">
    <property type="entry name" value="ABC_tran"/>
    <property type="match status" value="1"/>
</dbReference>
<dbReference type="PANTHER" id="PTHR45772">
    <property type="entry name" value="CONSERVED COMPONENT OF ABC TRANSPORTER FOR NATURAL AMINO ACIDS-RELATED"/>
    <property type="match status" value="1"/>
</dbReference>
<dbReference type="InterPro" id="IPR051120">
    <property type="entry name" value="ABC_AA/LPS_Transport"/>
</dbReference>
<dbReference type="RefSeq" id="WP_167221567.1">
    <property type="nucleotide sequence ID" value="NZ_JAAQPH010000002.1"/>
</dbReference>
<dbReference type="PANTHER" id="PTHR45772:SF8">
    <property type="entry name" value="HIGH-AFFINITY BRANCHED-CHAIN AMINO ACID TRANSPORT ATP-BINDING PROTEIN"/>
    <property type="match status" value="1"/>
</dbReference>
<keyword evidence="2" id="KW-0547">Nucleotide-binding</keyword>
<evidence type="ECO:0000256" key="2">
    <source>
        <dbReference type="ARBA" id="ARBA00022741"/>
    </source>
</evidence>
<organism evidence="5 6">
    <name type="scientific">Pelagibius litoralis</name>
    <dbReference type="NCBI Taxonomy" id="374515"/>
    <lineage>
        <taxon>Bacteria</taxon>
        <taxon>Pseudomonadati</taxon>
        <taxon>Pseudomonadota</taxon>
        <taxon>Alphaproteobacteria</taxon>
        <taxon>Rhodospirillales</taxon>
        <taxon>Rhodovibrionaceae</taxon>
        <taxon>Pelagibius</taxon>
    </lineage>
</organism>
<dbReference type="InterPro" id="IPR003439">
    <property type="entry name" value="ABC_transporter-like_ATP-bd"/>
</dbReference>